<feature type="region of interest" description="Disordered" evidence="1">
    <location>
        <begin position="27"/>
        <end position="96"/>
    </location>
</feature>
<dbReference type="VEuPathDB" id="FungiDB:SeMB42_g02971"/>
<organism evidence="3 5">
    <name type="scientific">Synchytrium endobioticum</name>
    <dbReference type="NCBI Taxonomy" id="286115"/>
    <lineage>
        <taxon>Eukaryota</taxon>
        <taxon>Fungi</taxon>
        <taxon>Fungi incertae sedis</taxon>
        <taxon>Chytridiomycota</taxon>
        <taxon>Chytridiomycota incertae sedis</taxon>
        <taxon>Chytridiomycetes</taxon>
        <taxon>Synchytriales</taxon>
        <taxon>Synchytriaceae</taxon>
        <taxon>Synchytrium</taxon>
    </lineage>
</organism>
<proteinExistence type="predicted"/>
<dbReference type="Proteomes" id="UP000317494">
    <property type="component" value="Unassembled WGS sequence"/>
</dbReference>
<evidence type="ECO:0000313" key="4">
    <source>
        <dbReference type="Proteomes" id="UP000317494"/>
    </source>
</evidence>
<evidence type="ECO:0000313" key="3">
    <source>
        <dbReference type="EMBL" id="TPX49044.1"/>
    </source>
</evidence>
<gene>
    <name evidence="3" type="ORF">SeLEV6574_g01718</name>
    <name evidence="2" type="ORF">SeMB42_g02971</name>
</gene>
<dbReference type="AlphaFoldDB" id="A0A507DBT2"/>
<keyword evidence="4" id="KW-1185">Reference proteome</keyword>
<protein>
    <submittedName>
        <fullName evidence="3">Uncharacterized protein</fullName>
    </submittedName>
</protein>
<evidence type="ECO:0000256" key="1">
    <source>
        <dbReference type="SAM" id="MobiDB-lite"/>
    </source>
</evidence>
<comment type="caution">
    <text evidence="3">The sequence shown here is derived from an EMBL/GenBank/DDBJ whole genome shotgun (WGS) entry which is preliminary data.</text>
</comment>
<evidence type="ECO:0000313" key="2">
    <source>
        <dbReference type="EMBL" id="TPX48475.1"/>
    </source>
</evidence>
<evidence type="ECO:0000313" key="5">
    <source>
        <dbReference type="Proteomes" id="UP000320475"/>
    </source>
</evidence>
<reference evidence="4 5" key="1">
    <citation type="journal article" date="2019" name="Sci. Rep.">
        <title>Comparative genomics of chytrid fungi reveal insights into the obligate biotrophic and pathogenic lifestyle of Synchytrium endobioticum.</title>
        <authorList>
            <person name="van de Vossenberg B.T.L.H."/>
            <person name="Warris S."/>
            <person name="Nguyen H.D.T."/>
            <person name="van Gent-Pelzer M.P.E."/>
            <person name="Joly D.L."/>
            <person name="van de Geest H.C."/>
            <person name="Bonants P.J.M."/>
            <person name="Smith D.S."/>
            <person name="Levesque C.A."/>
            <person name="van der Lee T.A.J."/>
        </authorList>
    </citation>
    <scope>NUCLEOTIDE SEQUENCE [LARGE SCALE GENOMIC DNA]</scope>
    <source>
        <strain evidence="3 5">LEV6574</strain>
        <strain evidence="2 4">MB42</strain>
    </source>
</reference>
<accession>A0A507DBT2</accession>
<dbReference type="EMBL" id="QEAN01000099">
    <property type="protein sequence ID" value="TPX48475.1"/>
    <property type="molecule type" value="Genomic_DNA"/>
</dbReference>
<sequence length="211" mass="23746">MLTVENDETIELQVMADANHKKILKDLIENDLPEEDDEADEDYHDMVAGEEEPEGQMEDDEDGEGQGEDDDDDEGVEANDDGHVDDDEVKELINEIVEKDEGAVPLLMEEAKVLRSGYEFGGEYRTVEMAEFASDDEDDEEYETEDDEEDEDEEMTDDVDADELKEVLNDAKNHEMPSFAKNVMALRTGKEIPSSAEVEDLAAIMEKTVKA</sequence>
<feature type="region of interest" description="Disordered" evidence="1">
    <location>
        <begin position="131"/>
        <end position="159"/>
    </location>
</feature>
<feature type="compositionally biased region" description="Acidic residues" evidence="1">
    <location>
        <begin position="29"/>
        <end position="89"/>
    </location>
</feature>
<dbReference type="Proteomes" id="UP000320475">
    <property type="component" value="Unassembled WGS sequence"/>
</dbReference>
<name>A0A507DBT2_9FUNG</name>
<dbReference type="EMBL" id="QEAM01000041">
    <property type="protein sequence ID" value="TPX49044.1"/>
    <property type="molecule type" value="Genomic_DNA"/>
</dbReference>
<feature type="compositionally biased region" description="Acidic residues" evidence="1">
    <location>
        <begin position="133"/>
        <end position="159"/>
    </location>
</feature>